<comment type="caution">
    <text evidence="2">The sequence shown here is derived from an EMBL/GenBank/DDBJ whole genome shotgun (WGS) entry which is preliminary data.</text>
</comment>
<keyword evidence="1" id="KW-0812">Transmembrane</keyword>
<keyword evidence="3" id="KW-1185">Reference proteome</keyword>
<accession>A0A6N7R488</accession>
<sequence length="209" mass="24395">MMELSSKATGNMLKGLLTIGVVLSTTLVFTTFFDIYYYDLYQSFISEIDLVISMIYLVLWLITVVFYLVWIHKVHQDLKMFHSQYPITPGGALARILIPFYNIYGLWNVFSTMRNYFKEYSSTLKFAQIMTTLIPFYYILHWATNVLNQLVSRNQIINNHVIFSSYVLDTVLVVIYLFMTKYILESLQSISKEISSDNKSQTEATTEIK</sequence>
<evidence type="ECO:0000313" key="3">
    <source>
        <dbReference type="Proteomes" id="UP000435187"/>
    </source>
</evidence>
<feature type="transmembrane region" description="Helical" evidence="1">
    <location>
        <begin position="92"/>
        <end position="110"/>
    </location>
</feature>
<reference evidence="2 3" key="1">
    <citation type="submission" date="2019-10" db="EMBL/GenBank/DDBJ databases">
        <title>Gracilibacillus salitolerans sp. nov., a moderate halophile isolated from a saline soil in northwest China.</title>
        <authorList>
            <person name="Gan L."/>
        </authorList>
    </citation>
    <scope>NUCLEOTIDE SEQUENCE [LARGE SCALE GENOMIC DNA]</scope>
    <source>
        <strain evidence="2 3">TP2-8</strain>
    </source>
</reference>
<dbReference type="EMBL" id="WJEE01000047">
    <property type="protein sequence ID" value="MRI68016.1"/>
    <property type="molecule type" value="Genomic_DNA"/>
</dbReference>
<evidence type="ECO:0008006" key="4">
    <source>
        <dbReference type="Google" id="ProtNLM"/>
    </source>
</evidence>
<feature type="transmembrane region" description="Helical" evidence="1">
    <location>
        <begin position="12"/>
        <end position="38"/>
    </location>
</feature>
<dbReference type="AlphaFoldDB" id="A0A6N7R488"/>
<feature type="transmembrane region" description="Helical" evidence="1">
    <location>
        <begin position="160"/>
        <end position="179"/>
    </location>
</feature>
<evidence type="ECO:0000313" key="2">
    <source>
        <dbReference type="EMBL" id="MRI68016.1"/>
    </source>
</evidence>
<feature type="transmembrane region" description="Helical" evidence="1">
    <location>
        <begin position="122"/>
        <end position="140"/>
    </location>
</feature>
<name>A0A6N7R488_9BACI</name>
<proteinExistence type="predicted"/>
<gene>
    <name evidence="2" type="ORF">GH885_16975</name>
</gene>
<keyword evidence="1" id="KW-1133">Transmembrane helix</keyword>
<organism evidence="2 3">
    <name type="scientific">Gracilibacillus thailandensis</name>
    <dbReference type="NCBI Taxonomy" id="563735"/>
    <lineage>
        <taxon>Bacteria</taxon>
        <taxon>Bacillati</taxon>
        <taxon>Bacillota</taxon>
        <taxon>Bacilli</taxon>
        <taxon>Bacillales</taxon>
        <taxon>Bacillaceae</taxon>
        <taxon>Gracilibacillus</taxon>
    </lineage>
</organism>
<protein>
    <recommendedName>
        <fullName evidence="4">DUF4328 domain-containing protein</fullName>
    </recommendedName>
</protein>
<feature type="transmembrane region" description="Helical" evidence="1">
    <location>
        <begin position="50"/>
        <end position="72"/>
    </location>
</feature>
<evidence type="ECO:0000256" key="1">
    <source>
        <dbReference type="SAM" id="Phobius"/>
    </source>
</evidence>
<keyword evidence="1" id="KW-0472">Membrane</keyword>
<dbReference type="RefSeq" id="WP_194928293.1">
    <property type="nucleotide sequence ID" value="NZ_WJEE01000047.1"/>
</dbReference>
<dbReference type="Proteomes" id="UP000435187">
    <property type="component" value="Unassembled WGS sequence"/>
</dbReference>